<dbReference type="Gene3D" id="3.40.50.300">
    <property type="entry name" value="P-loop containing nucleotide triphosphate hydrolases"/>
    <property type="match status" value="1"/>
</dbReference>
<accession>U2K2Y6</accession>
<dbReference type="InterPro" id="IPR020588">
    <property type="entry name" value="RecA_ATP-bd"/>
</dbReference>
<protein>
    <recommendedName>
        <fullName evidence="11 12">DNA repair protein RadA</fullName>
    </recommendedName>
</protein>
<dbReference type="Gene3D" id="3.30.230.10">
    <property type="match status" value="1"/>
</dbReference>
<dbReference type="GO" id="GO:0000725">
    <property type="term" value="P:recombinational repair"/>
    <property type="evidence" value="ECO:0007669"/>
    <property type="project" value="UniProtKB-UniRule"/>
</dbReference>
<evidence type="ECO:0000259" key="14">
    <source>
        <dbReference type="PROSITE" id="PS50162"/>
    </source>
</evidence>
<keyword evidence="4 13" id="KW-0863">Zinc-finger</keyword>
<dbReference type="OrthoDB" id="9803906at2"/>
<dbReference type="InterPro" id="IPR003593">
    <property type="entry name" value="AAA+_ATPase"/>
</dbReference>
<sequence>MAKPKIIYRCTACGYESAKWNGKCPSCGSWNTLEEDVPLPTQAVGNNRRKPVDLSDKIQELEEVDTTADVRYHTGVGELDRVLGGGLVRGSIVLLGGEPGIGKSTLLLQICQYFGKEHTVLYVSGEESAKQIKLRAERLGVTTKNLFLLTVTDAQSICDTISASRPDIVIIDSIQTMRMEEISSSAGSLTQVRECTNLFMHTAKQLDIPVWIVGHVNKDGAIAGPKVMEHIVDTVLYFEGERNLSYRLLRAVKNRYGSTNEIGVFEMQDSGLHEVPNPSAMLLDGRPHGVSGTCVTCMMEGSRPILAEIQVLATKSGFSAPRRQTQGFDYSRMVILIAVLEKHLGMFFGTLDVYLNVVGGFQLDEPAGDLAVALCLYSSLVDKPISERTVAFGEVGLGGEVRGISHIRRRVQEAERMGFTRCIVPHQCLHELKGGSYQIRIAGVRNLRQAFSVLEKDARETTGQGE</sequence>
<organism evidence="15 16">
    <name type="scientific">Ruminococcus callidus ATCC 27760</name>
    <dbReference type="NCBI Taxonomy" id="411473"/>
    <lineage>
        <taxon>Bacteria</taxon>
        <taxon>Bacillati</taxon>
        <taxon>Bacillota</taxon>
        <taxon>Clostridia</taxon>
        <taxon>Eubacteriales</taxon>
        <taxon>Oscillospiraceae</taxon>
        <taxon>Ruminococcus</taxon>
    </lineage>
</organism>
<dbReference type="GO" id="GO:0003684">
    <property type="term" value="F:damaged DNA binding"/>
    <property type="evidence" value="ECO:0007669"/>
    <property type="project" value="InterPro"/>
</dbReference>
<dbReference type="RefSeq" id="WP_021681840.1">
    <property type="nucleotide sequence ID" value="NZ_KI260386.1"/>
</dbReference>
<evidence type="ECO:0000256" key="11">
    <source>
        <dbReference type="HAMAP-Rule" id="MF_01498"/>
    </source>
</evidence>
<reference evidence="15 16" key="1">
    <citation type="submission" date="2013-07" db="EMBL/GenBank/DDBJ databases">
        <authorList>
            <person name="Weinstock G."/>
            <person name="Sodergren E."/>
            <person name="Wylie T."/>
            <person name="Fulton L."/>
            <person name="Fulton R."/>
            <person name="Fronick C."/>
            <person name="O'Laughlin M."/>
            <person name="Godfrey J."/>
            <person name="Miner T."/>
            <person name="Herter B."/>
            <person name="Appelbaum E."/>
            <person name="Cordes M."/>
            <person name="Lek S."/>
            <person name="Wollam A."/>
            <person name="Pepin K.H."/>
            <person name="Palsikar V.B."/>
            <person name="Mitreva M."/>
            <person name="Wilson R.K."/>
        </authorList>
    </citation>
    <scope>NUCLEOTIDE SEQUENCE [LARGE SCALE GENOMIC DNA]</scope>
    <source>
        <strain evidence="15 16">ATCC 27760</strain>
    </source>
</reference>
<dbReference type="EMBL" id="AWVF01000477">
    <property type="protein sequence ID" value="ERJ86607.1"/>
    <property type="molecule type" value="Genomic_DNA"/>
</dbReference>
<keyword evidence="9 11" id="KW-0238">DNA-binding</keyword>
<comment type="function">
    <text evidence="13">DNA-dependent ATPase involved in processing of recombination intermediates, plays a role in repairing DNA breaks. Stimulates the branch migration of RecA-mediated strand transfer reactions, allowing the 3' invading strand to extend heteroduplex DNA faster. Binds ssDNA in the presence of ADP but not other nucleotides, has ATPase activity that is stimulated by ssDNA and various branched DNA structures, but inhibited by SSB. Does not have RecA's homology-searching function.</text>
</comment>
<dbReference type="GO" id="GO:0016787">
    <property type="term" value="F:hydrolase activity"/>
    <property type="evidence" value="ECO:0007669"/>
    <property type="project" value="UniProtKB-KW"/>
</dbReference>
<evidence type="ECO:0000256" key="9">
    <source>
        <dbReference type="ARBA" id="ARBA00023125"/>
    </source>
</evidence>
<dbReference type="HOGENOM" id="CLU_018264_0_1_9"/>
<dbReference type="PROSITE" id="PS50162">
    <property type="entry name" value="RECA_2"/>
    <property type="match status" value="1"/>
</dbReference>
<evidence type="ECO:0000256" key="5">
    <source>
        <dbReference type="ARBA" id="ARBA00022801"/>
    </source>
</evidence>
<comment type="domain">
    <text evidence="11">The middle region has homology to RecA with ATPase motifs including the RadA KNRFG motif, while the C-terminus is homologous to Lon protease.</text>
</comment>
<feature type="binding site" evidence="11">
    <location>
        <begin position="97"/>
        <end position="104"/>
    </location>
    <ligand>
        <name>ATP</name>
        <dbReference type="ChEBI" id="CHEBI:30616"/>
    </ligand>
</feature>
<evidence type="ECO:0000256" key="8">
    <source>
        <dbReference type="ARBA" id="ARBA00023016"/>
    </source>
</evidence>
<dbReference type="SUPFAM" id="SSF54211">
    <property type="entry name" value="Ribosomal protein S5 domain 2-like"/>
    <property type="match status" value="1"/>
</dbReference>
<keyword evidence="1 11" id="KW-0479">Metal-binding</keyword>
<feature type="short sequence motif" description="RadA KNRFG motif" evidence="11">
    <location>
        <begin position="253"/>
        <end position="257"/>
    </location>
</feature>
<dbReference type="Pfam" id="PF13541">
    <property type="entry name" value="ChlI"/>
    <property type="match status" value="1"/>
</dbReference>
<feature type="region of interest" description="Lon-protease-like" evidence="11">
    <location>
        <begin position="352"/>
        <end position="466"/>
    </location>
</feature>
<dbReference type="GO" id="GO:0140664">
    <property type="term" value="F:ATP-dependent DNA damage sensor activity"/>
    <property type="evidence" value="ECO:0007669"/>
    <property type="project" value="InterPro"/>
</dbReference>
<dbReference type="FunFam" id="3.40.50.300:FF:000050">
    <property type="entry name" value="DNA repair protein RadA"/>
    <property type="match status" value="1"/>
</dbReference>
<dbReference type="Pfam" id="PF13481">
    <property type="entry name" value="AAA_25"/>
    <property type="match status" value="1"/>
</dbReference>
<dbReference type="eggNOG" id="COG1066">
    <property type="taxonomic scope" value="Bacteria"/>
</dbReference>
<dbReference type="InterPro" id="IPR041166">
    <property type="entry name" value="Rubredoxin_2"/>
</dbReference>
<dbReference type="InterPro" id="IPR020568">
    <property type="entry name" value="Ribosomal_Su5_D2-typ_SF"/>
</dbReference>
<evidence type="ECO:0000256" key="2">
    <source>
        <dbReference type="ARBA" id="ARBA00022741"/>
    </source>
</evidence>
<feature type="domain" description="RecA family profile 1" evidence="14">
    <location>
        <begin position="68"/>
        <end position="216"/>
    </location>
</feature>
<keyword evidence="5" id="KW-0378">Hydrolase</keyword>
<dbReference type="Proteomes" id="UP000016662">
    <property type="component" value="Unassembled WGS sequence"/>
</dbReference>
<evidence type="ECO:0000256" key="1">
    <source>
        <dbReference type="ARBA" id="ARBA00022723"/>
    </source>
</evidence>
<gene>
    <name evidence="11" type="primary">radA</name>
    <name evidence="15" type="ORF">RUMCAL_03511</name>
</gene>
<keyword evidence="16" id="KW-1185">Reference proteome</keyword>
<dbReference type="GO" id="GO:0008270">
    <property type="term" value="F:zinc ion binding"/>
    <property type="evidence" value="ECO:0007669"/>
    <property type="project" value="UniProtKB-KW"/>
</dbReference>
<dbReference type="NCBIfam" id="TIGR00416">
    <property type="entry name" value="sms"/>
    <property type="match status" value="1"/>
</dbReference>
<proteinExistence type="inferred from homology"/>
<dbReference type="CDD" id="cd01121">
    <property type="entry name" value="RadA_SMS_N"/>
    <property type="match status" value="1"/>
</dbReference>
<evidence type="ECO:0000313" key="15">
    <source>
        <dbReference type="EMBL" id="ERJ86607.1"/>
    </source>
</evidence>
<dbReference type="GO" id="GO:0005524">
    <property type="term" value="F:ATP binding"/>
    <property type="evidence" value="ECO:0007669"/>
    <property type="project" value="UniProtKB-UniRule"/>
</dbReference>
<evidence type="ECO:0000256" key="3">
    <source>
        <dbReference type="ARBA" id="ARBA00022763"/>
    </source>
</evidence>
<dbReference type="AlphaFoldDB" id="U2K2Y6"/>
<evidence type="ECO:0000256" key="12">
    <source>
        <dbReference type="NCBIfam" id="TIGR00416"/>
    </source>
</evidence>
<evidence type="ECO:0000313" key="16">
    <source>
        <dbReference type="Proteomes" id="UP000016662"/>
    </source>
</evidence>
<evidence type="ECO:0000256" key="10">
    <source>
        <dbReference type="ARBA" id="ARBA00023204"/>
    </source>
</evidence>
<dbReference type="InterPro" id="IPR027417">
    <property type="entry name" value="P-loop_NTPase"/>
</dbReference>
<keyword evidence="2 11" id="KW-0547">Nucleotide-binding</keyword>
<keyword evidence="7 11" id="KW-0067">ATP-binding</keyword>
<dbReference type="InterPro" id="IPR014721">
    <property type="entry name" value="Ribsml_uS5_D2-typ_fold_subgr"/>
</dbReference>
<dbReference type="PANTHER" id="PTHR32472">
    <property type="entry name" value="DNA REPAIR PROTEIN RADA"/>
    <property type="match status" value="1"/>
</dbReference>
<dbReference type="STRING" id="411473.RUMCAL_03511"/>
<keyword evidence="6 13" id="KW-0862">Zinc</keyword>
<name>U2K2Y6_9FIRM</name>
<dbReference type="InterPro" id="IPR004504">
    <property type="entry name" value="DNA_repair_RadA"/>
</dbReference>
<dbReference type="HAMAP" id="MF_01498">
    <property type="entry name" value="RadA_bact"/>
    <property type="match status" value="1"/>
</dbReference>
<evidence type="ECO:0000256" key="7">
    <source>
        <dbReference type="ARBA" id="ARBA00022840"/>
    </source>
</evidence>
<dbReference type="PANTHER" id="PTHR32472:SF10">
    <property type="entry name" value="DNA REPAIR PROTEIN RADA-LIKE PROTEIN"/>
    <property type="match status" value="1"/>
</dbReference>
<keyword evidence="10 11" id="KW-0234">DNA repair</keyword>
<comment type="similarity">
    <text evidence="11 13">Belongs to the RecA family. RadA subfamily.</text>
</comment>
<keyword evidence="3 11" id="KW-0227">DNA damage</keyword>
<evidence type="ECO:0000256" key="13">
    <source>
        <dbReference type="RuleBase" id="RU003555"/>
    </source>
</evidence>
<dbReference type="Pfam" id="PF18073">
    <property type="entry name" value="Zn_ribbon_LapB"/>
    <property type="match status" value="1"/>
</dbReference>
<dbReference type="SUPFAM" id="SSF52540">
    <property type="entry name" value="P-loop containing nucleoside triphosphate hydrolases"/>
    <property type="match status" value="1"/>
</dbReference>
<evidence type="ECO:0000256" key="4">
    <source>
        <dbReference type="ARBA" id="ARBA00022771"/>
    </source>
</evidence>
<comment type="caution">
    <text evidence="15">The sequence shown here is derived from an EMBL/GenBank/DDBJ whole genome shotgun (WGS) entry which is preliminary data.</text>
</comment>
<comment type="function">
    <text evidence="11">Plays a role in repairing double-strand DNA breaks, probably involving stabilizing or processing branched DNA or blocked replication forks.</text>
</comment>
<dbReference type="PATRIC" id="fig|411473.3.peg.2938"/>
<keyword evidence="8 11" id="KW-0346">Stress response</keyword>
<dbReference type="PRINTS" id="PR01874">
    <property type="entry name" value="DNAREPAIRADA"/>
</dbReference>
<dbReference type="SMART" id="SM00382">
    <property type="entry name" value="AAA"/>
    <property type="match status" value="1"/>
</dbReference>
<dbReference type="GO" id="GO:0005829">
    <property type="term" value="C:cytosol"/>
    <property type="evidence" value="ECO:0007669"/>
    <property type="project" value="TreeGrafter"/>
</dbReference>
<evidence type="ECO:0000256" key="6">
    <source>
        <dbReference type="ARBA" id="ARBA00022833"/>
    </source>
</evidence>